<dbReference type="InParanoid" id="A0A0C2WGS9"/>
<name>A0A0C2WGS9_AMAMK</name>
<evidence type="ECO:0000313" key="2">
    <source>
        <dbReference type="Proteomes" id="UP000054549"/>
    </source>
</evidence>
<protein>
    <submittedName>
        <fullName evidence="1">Uncharacterized protein</fullName>
    </submittedName>
</protein>
<proteinExistence type="predicted"/>
<gene>
    <name evidence="1" type="ORF">M378DRAFT_167886</name>
</gene>
<reference evidence="1 2" key="1">
    <citation type="submission" date="2014-04" db="EMBL/GenBank/DDBJ databases">
        <title>Evolutionary Origins and Diversification of the Mycorrhizal Mutualists.</title>
        <authorList>
            <consortium name="DOE Joint Genome Institute"/>
            <consortium name="Mycorrhizal Genomics Consortium"/>
            <person name="Kohler A."/>
            <person name="Kuo A."/>
            <person name="Nagy L.G."/>
            <person name="Floudas D."/>
            <person name="Copeland A."/>
            <person name="Barry K.W."/>
            <person name="Cichocki N."/>
            <person name="Veneault-Fourrey C."/>
            <person name="LaButti K."/>
            <person name="Lindquist E.A."/>
            <person name="Lipzen A."/>
            <person name="Lundell T."/>
            <person name="Morin E."/>
            <person name="Murat C."/>
            <person name="Riley R."/>
            <person name="Ohm R."/>
            <person name="Sun H."/>
            <person name="Tunlid A."/>
            <person name="Henrissat B."/>
            <person name="Grigoriev I.V."/>
            <person name="Hibbett D.S."/>
            <person name="Martin F."/>
        </authorList>
    </citation>
    <scope>NUCLEOTIDE SEQUENCE [LARGE SCALE GENOMIC DNA]</scope>
    <source>
        <strain evidence="1 2">Koide BX008</strain>
    </source>
</reference>
<dbReference type="Proteomes" id="UP000054549">
    <property type="component" value="Unassembled WGS sequence"/>
</dbReference>
<dbReference type="HOGENOM" id="CLU_2782640_0_0_1"/>
<keyword evidence="2" id="KW-1185">Reference proteome</keyword>
<organism evidence="1 2">
    <name type="scientific">Amanita muscaria (strain Koide BX008)</name>
    <dbReference type="NCBI Taxonomy" id="946122"/>
    <lineage>
        <taxon>Eukaryota</taxon>
        <taxon>Fungi</taxon>
        <taxon>Dikarya</taxon>
        <taxon>Basidiomycota</taxon>
        <taxon>Agaricomycotina</taxon>
        <taxon>Agaricomycetes</taxon>
        <taxon>Agaricomycetidae</taxon>
        <taxon>Agaricales</taxon>
        <taxon>Pluteineae</taxon>
        <taxon>Amanitaceae</taxon>
        <taxon>Amanita</taxon>
    </lineage>
</organism>
<dbReference type="AlphaFoldDB" id="A0A0C2WGS9"/>
<dbReference type="EMBL" id="KN818295">
    <property type="protein sequence ID" value="KIL60662.1"/>
    <property type="molecule type" value="Genomic_DNA"/>
</dbReference>
<sequence length="71" mass="7858">MVQWRACATITHQRGVEVMLNPPNSSRLGLAVAAARCSPDTKYHENSFFPLGESVKDYESIIFLFGPQCGN</sequence>
<evidence type="ECO:0000313" key="1">
    <source>
        <dbReference type="EMBL" id="KIL60662.1"/>
    </source>
</evidence>
<accession>A0A0C2WGS9</accession>